<evidence type="ECO:0000256" key="4">
    <source>
        <dbReference type="ARBA" id="ARBA00023065"/>
    </source>
</evidence>
<evidence type="ECO:0000313" key="7">
    <source>
        <dbReference type="EMBL" id="VDK40572.1"/>
    </source>
</evidence>
<dbReference type="InterPro" id="IPR052244">
    <property type="entry name" value="Choline_transporter"/>
</dbReference>
<dbReference type="GO" id="GO:0008292">
    <property type="term" value="P:acetylcholine biosynthetic process"/>
    <property type="evidence" value="ECO:0007669"/>
    <property type="project" value="TreeGrafter"/>
</dbReference>
<dbReference type="Gene3D" id="1.20.1730.10">
    <property type="entry name" value="Sodium/glucose cotransporter"/>
    <property type="match status" value="1"/>
</dbReference>
<evidence type="ECO:0000256" key="6">
    <source>
        <dbReference type="ARBA" id="ARBA00023201"/>
    </source>
</evidence>
<dbReference type="EMBL" id="UYRR01029859">
    <property type="protein sequence ID" value="VDK40572.1"/>
    <property type="molecule type" value="Genomic_DNA"/>
</dbReference>
<evidence type="ECO:0000256" key="2">
    <source>
        <dbReference type="ARBA" id="ARBA00022847"/>
    </source>
</evidence>
<proteinExistence type="predicted"/>
<keyword evidence="8" id="KW-1185">Reference proteome</keyword>
<keyword evidence="5" id="KW-0325">Glycoprotein</keyword>
<dbReference type="GO" id="GO:0005307">
    <property type="term" value="F:choline:sodium symporter activity"/>
    <property type="evidence" value="ECO:0007669"/>
    <property type="project" value="TreeGrafter"/>
</dbReference>
<accession>A0A0M3JQ98</accession>
<dbReference type="OrthoDB" id="546820at2759"/>
<keyword evidence="4" id="KW-0406">Ion transport</keyword>
<dbReference type="AlphaFoldDB" id="A0A0M3JQ98"/>
<dbReference type="WBParaSite" id="ASIM_0000984901-mRNA-1">
    <property type="protein sequence ID" value="ASIM_0000984901-mRNA-1"/>
    <property type="gene ID" value="ASIM_0000984901"/>
</dbReference>
<name>A0A0M3JQ98_ANISI</name>
<evidence type="ECO:0000256" key="3">
    <source>
        <dbReference type="ARBA" id="ARBA00023053"/>
    </source>
</evidence>
<organism evidence="9">
    <name type="scientific">Anisakis simplex</name>
    <name type="common">Herring worm</name>
    <dbReference type="NCBI Taxonomy" id="6269"/>
    <lineage>
        <taxon>Eukaryota</taxon>
        <taxon>Metazoa</taxon>
        <taxon>Ecdysozoa</taxon>
        <taxon>Nematoda</taxon>
        <taxon>Chromadorea</taxon>
        <taxon>Rhabditida</taxon>
        <taxon>Spirurina</taxon>
        <taxon>Ascaridomorpha</taxon>
        <taxon>Ascaridoidea</taxon>
        <taxon>Anisakidae</taxon>
        <taxon>Anisakis</taxon>
        <taxon>Anisakis simplex complex</taxon>
    </lineage>
</organism>
<dbReference type="PANTHER" id="PTHR45897:SF4">
    <property type="entry name" value="HIGH-AFFINITY CHOLINE TRANSPORTER 1"/>
    <property type="match status" value="1"/>
</dbReference>
<dbReference type="GO" id="GO:0005886">
    <property type="term" value="C:plasma membrane"/>
    <property type="evidence" value="ECO:0007669"/>
    <property type="project" value="TreeGrafter"/>
</dbReference>
<evidence type="ECO:0000313" key="9">
    <source>
        <dbReference type="WBParaSite" id="ASIM_0000984901-mRNA-1"/>
    </source>
</evidence>
<protein>
    <submittedName>
        <fullName evidence="9">High-affinity choline transporter 1 (inferred by orthology to a C. elegans protein)</fullName>
    </submittedName>
</protein>
<keyword evidence="2" id="KW-0769">Symport</keyword>
<keyword evidence="6" id="KW-0739">Sodium transport</keyword>
<gene>
    <name evidence="7" type="ORF">ASIM_LOCUS9586</name>
</gene>
<dbReference type="InterPro" id="IPR038377">
    <property type="entry name" value="Na/Glc_symporter_sf"/>
</dbReference>
<dbReference type="Proteomes" id="UP000267096">
    <property type="component" value="Unassembled WGS sequence"/>
</dbReference>
<evidence type="ECO:0000256" key="5">
    <source>
        <dbReference type="ARBA" id="ARBA00023180"/>
    </source>
</evidence>
<dbReference type="PANTHER" id="PTHR45897">
    <property type="entry name" value="HIGH-AFFINITY CHOLINE TRANSPORTER 1"/>
    <property type="match status" value="1"/>
</dbReference>
<keyword evidence="1" id="KW-0813">Transport</keyword>
<reference evidence="7 8" key="2">
    <citation type="submission" date="2018-11" db="EMBL/GenBank/DDBJ databases">
        <authorList>
            <consortium name="Pathogen Informatics"/>
        </authorList>
    </citation>
    <scope>NUCLEOTIDE SEQUENCE [LARGE SCALE GENOMIC DNA]</scope>
</reference>
<keyword evidence="3" id="KW-0915">Sodium</keyword>
<evidence type="ECO:0000256" key="1">
    <source>
        <dbReference type="ARBA" id="ARBA00022448"/>
    </source>
</evidence>
<reference evidence="9" key="1">
    <citation type="submission" date="2017-02" db="UniProtKB">
        <authorList>
            <consortium name="WormBaseParasite"/>
        </authorList>
    </citation>
    <scope>IDENTIFICATION</scope>
</reference>
<evidence type="ECO:0000313" key="8">
    <source>
        <dbReference type="Proteomes" id="UP000267096"/>
    </source>
</evidence>
<sequence length="67" mass="7396">MRIAIVAVGFLATLMALTINSIYGLWYLCADLVYVILFPQLVCVVYMERSNTYGSIAGYIGNSQSHS</sequence>